<keyword evidence="1" id="KW-0732">Signal</keyword>
<dbReference type="KEGG" id="sgra:EX895_005108"/>
<evidence type="ECO:0000256" key="1">
    <source>
        <dbReference type="SAM" id="SignalP"/>
    </source>
</evidence>
<dbReference type="Pfam" id="PF00383">
    <property type="entry name" value="dCMP_cyt_deam_1"/>
    <property type="match status" value="1"/>
</dbReference>
<evidence type="ECO:0000259" key="2">
    <source>
        <dbReference type="Pfam" id="PF00383"/>
    </source>
</evidence>
<gene>
    <name evidence="3" type="ORF">EX895_005108</name>
</gene>
<dbReference type="RefSeq" id="XP_029738268.1">
    <property type="nucleotide sequence ID" value="XM_029885702.1"/>
</dbReference>
<comment type="caution">
    <text evidence="3">The sequence shown here is derived from an EMBL/GenBank/DDBJ whole genome shotgun (WGS) entry which is preliminary data.</text>
</comment>
<feature type="signal peptide" evidence="1">
    <location>
        <begin position="1"/>
        <end position="25"/>
    </location>
</feature>
<dbReference type="GeneID" id="40728003"/>
<dbReference type="InterPro" id="IPR002125">
    <property type="entry name" value="CMP_dCMP_dom"/>
</dbReference>
<protein>
    <recommendedName>
        <fullName evidence="2">CMP/dCMP-type deaminase domain-containing protein</fullName>
    </recommendedName>
</protein>
<evidence type="ECO:0000313" key="3">
    <source>
        <dbReference type="EMBL" id="TKY86283.1"/>
    </source>
</evidence>
<feature type="domain" description="CMP/dCMP-type deaminase" evidence="2">
    <location>
        <begin position="42"/>
        <end position="122"/>
    </location>
</feature>
<dbReference type="GO" id="GO:0003824">
    <property type="term" value="F:catalytic activity"/>
    <property type="evidence" value="ECO:0007669"/>
    <property type="project" value="InterPro"/>
</dbReference>
<dbReference type="AlphaFoldDB" id="A0A4U7KPV8"/>
<dbReference type="Gene3D" id="3.40.140.10">
    <property type="entry name" value="Cytidine Deaminase, domain 2"/>
    <property type="match status" value="1"/>
</dbReference>
<dbReference type="SUPFAM" id="SSF53927">
    <property type="entry name" value="Cytidine deaminase-like"/>
    <property type="match status" value="1"/>
</dbReference>
<accession>A0A4U7KPV8</accession>
<feature type="chain" id="PRO_5020806620" description="CMP/dCMP-type deaminase domain-containing protein" evidence="1">
    <location>
        <begin position="26"/>
        <end position="217"/>
    </location>
</feature>
<keyword evidence="4" id="KW-1185">Reference proteome</keyword>
<dbReference type="EMBL" id="SRRM01000018">
    <property type="protein sequence ID" value="TKY86283.1"/>
    <property type="molecule type" value="Genomic_DNA"/>
</dbReference>
<proteinExistence type="predicted"/>
<dbReference type="InterPro" id="IPR016193">
    <property type="entry name" value="Cytidine_deaminase-like"/>
</dbReference>
<name>A0A4U7KPV8_9BASI</name>
<evidence type="ECO:0000313" key="4">
    <source>
        <dbReference type="Proteomes" id="UP000306050"/>
    </source>
</evidence>
<sequence length="217" mass="24422">MTTTHTHHGHTPSALLTTLLSTITSSIIPLTTDAVARGCKVFGASILSKRTLEPIISSTNDEITSPLLHGEVATLLAFHKHNARLPAEQRVNPKDCIFLSTHEPCSLCLSAITWSGFDNFYYLFTYRDTMDTFAIPHDIQILQQVFQTHKHDGNDELYNRENSYWKSYSCQDLIDQCQQAERHALTEELHSVKAQYNGLSQTYQLSKASQTGQIPLN</sequence>
<organism evidence="3 4">
    <name type="scientific">Sporisorium graminicola</name>
    <dbReference type="NCBI Taxonomy" id="280036"/>
    <lineage>
        <taxon>Eukaryota</taxon>
        <taxon>Fungi</taxon>
        <taxon>Dikarya</taxon>
        <taxon>Basidiomycota</taxon>
        <taxon>Ustilaginomycotina</taxon>
        <taxon>Ustilaginomycetes</taxon>
        <taxon>Ustilaginales</taxon>
        <taxon>Ustilaginaceae</taxon>
        <taxon>Sporisorium</taxon>
    </lineage>
</organism>
<dbReference type="Proteomes" id="UP000306050">
    <property type="component" value="Chromosome SGRAM_5"/>
</dbReference>
<dbReference type="OrthoDB" id="9980836at2759"/>
<dbReference type="GO" id="GO:0006139">
    <property type="term" value="P:nucleobase-containing compound metabolic process"/>
    <property type="evidence" value="ECO:0007669"/>
    <property type="project" value="UniProtKB-ARBA"/>
</dbReference>
<reference evidence="3 4" key="1">
    <citation type="submission" date="2019-05" db="EMBL/GenBank/DDBJ databases">
        <title>Sporisorium graminicola CBS 10092 draft sequencing and annotation.</title>
        <authorList>
            <person name="Solano-Gonzalez S."/>
            <person name="Caddick M.X."/>
            <person name="Darby A."/>
        </authorList>
    </citation>
    <scope>NUCLEOTIDE SEQUENCE [LARGE SCALE GENOMIC DNA]</scope>
    <source>
        <strain evidence="3 4">CBS 10092</strain>
    </source>
</reference>